<comment type="caution">
    <text evidence="1">The sequence shown here is derived from an EMBL/GenBank/DDBJ whole genome shotgun (WGS) entry which is preliminary data.</text>
</comment>
<dbReference type="EMBL" id="JABEZW010225624">
    <property type="protein sequence ID" value="MBA0787309.1"/>
    <property type="molecule type" value="Genomic_DNA"/>
</dbReference>
<dbReference type="PANTHER" id="PTHR31704:SF37">
    <property type="entry name" value="HEAT SHOCK PROTEIN"/>
    <property type="match status" value="1"/>
</dbReference>
<proteinExistence type="predicted"/>
<gene>
    <name evidence="1" type="ORF">Gotri_006970</name>
</gene>
<dbReference type="PANTHER" id="PTHR31704">
    <property type="entry name" value="MYB/SANT-LIKE DNA-BINDING DOMAIN PROTEIN-RELATED"/>
    <property type="match status" value="1"/>
</dbReference>
<reference evidence="1 2" key="1">
    <citation type="journal article" date="2019" name="Genome Biol. Evol.">
        <title>Insights into the evolution of the New World diploid cottons (Gossypium, subgenus Houzingenia) based on genome sequencing.</title>
        <authorList>
            <person name="Grover C.E."/>
            <person name="Arick M.A. 2nd"/>
            <person name="Thrash A."/>
            <person name="Conover J.L."/>
            <person name="Sanders W.S."/>
            <person name="Peterson D.G."/>
            <person name="Frelichowski J.E."/>
            <person name="Scheffler J.A."/>
            <person name="Scheffler B.E."/>
            <person name="Wendel J.F."/>
        </authorList>
    </citation>
    <scope>NUCLEOTIDE SEQUENCE [LARGE SCALE GENOMIC DNA]</scope>
    <source>
        <strain evidence="1">8</strain>
        <tissue evidence="1">Leaf</tissue>
    </source>
</reference>
<evidence type="ECO:0000313" key="1">
    <source>
        <dbReference type="EMBL" id="MBA0787309.1"/>
    </source>
</evidence>
<dbReference type="Proteomes" id="UP000593568">
    <property type="component" value="Unassembled WGS sequence"/>
</dbReference>
<protein>
    <recommendedName>
        <fullName evidence="3">Myb/SANT-like domain-containing protein</fullName>
    </recommendedName>
</protein>
<keyword evidence="2" id="KW-1185">Reference proteome</keyword>
<name>A0A7J9FPT6_9ROSI</name>
<dbReference type="AlphaFoldDB" id="A0A7J9FPT6"/>
<organism evidence="1 2">
    <name type="scientific">Gossypium trilobum</name>
    <dbReference type="NCBI Taxonomy" id="34281"/>
    <lineage>
        <taxon>Eukaryota</taxon>
        <taxon>Viridiplantae</taxon>
        <taxon>Streptophyta</taxon>
        <taxon>Embryophyta</taxon>
        <taxon>Tracheophyta</taxon>
        <taxon>Spermatophyta</taxon>
        <taxon>Magnoliopsida</taxon>
        <taxon>eudicotyledons</taxon>
        <taxon>Gunneridae</taxon>
        <taxon>Pentapetalae</taxon>
        <taxon>rosids</taxon>
        <taxon>malvids</taxon>
        <taxon>Malvales</taxon>
        <taxon>Malvaceae</taxon>
        <taxon>Malvoideae</taxon>
        <taxon>Gossypium</taxon>
    </lineage>
</organism>
<accession>A0A7J9FPT6</accession>
<sequence>KDIGLGWNPIKGTIDASKDWWESRLKKFRFASIDPKLEEKLDQMFMRIVATDNKAWAHSSSILPSNLFENEDNETLEENKGN</sequence>
<evidence type="ECO:0008006" key="3">
    <source>
        <dbReference type="Google" id="ProtNLM"/>
    </source>
</evidence>
<evidence type="ECO:0000313" key="2">
    <source>
        <dbReference type="Proteomes" id="UP000593568"/>
    </source>
</evidence>
<feature type="non-terminal residue" evidence="1">
    <location>
        <position position="82"/>
    </location>
</feature>